<proteinExistence type="predicted"/>
<name>A0A0S4LIU2_9BACT</name>
<keyword evidence="2" id="KW-1185">Reference proteome</keyword>
<dbReference type="Proteomes" id="UP000198736">
    <property type="component" value="Unassembled WGS sequence"/>
</dbReference>
<evidence type="ECO:0000313" key="1">
    <source>
        <dbReference type="EMBL" id="CUS35862.1"/>
    </source>
</evidence>
<accession>A0A0S4LIU2</accession>
<reference evidence="2" key="1">
    <citation type="submission" date="2015-10" db="EMBL/GenBank/DDBJ databases">
        <authorList>
            <person name="Luecker S."/>
            <person name="Luecker S."/>
        </authorList>
    </citation>
    <scope>NUCLEOTIDE SEQUENCE [LARGE SCALE GENOMIC DNA]</scope>
</reference>
<protein>
    <submittedName>
        <fullName evidence="1">Uncharacterized protein</fullName>
    </submittedName>
</protein>
<dbReference type="AlphaFoldDB" id="A0A0S4LIU2"/>
<sequence length="124" mass="12858">MEDKSVSRKAMKGQTISAYRVIRFRRSVVGLTILVYVGLVVPAAGCASMPVAPSGSHHHSQESAHSPLCTWSCQMASQAGPMASAPIVLVGLVVASEALSIACSHSVDHSISRPARAPPVLALG</sequence>
<organism evidence="1 2">
    <name type="scientific">Candidatus Nitrospira nitrificans</name>
    <dbReference type="NCBI Taxonomy" id="1742973"/>
    <lineage>
        <taxon>Bacteria</taxon>
        <taxon>Pseudomonadati</taxon>
        <taxon>Nitrospirota</taxon>
        <taxon>Nitrospiria</taxon>
        <taxon>Nitrospirales</taxon>
        <taxon>Nitrospiraceae</taxon>
        <taxon>Nitrospira</taxon>
    </lineage>
</organism>
<dbReference type="EMBL" id="CZPZ01000012">
    <property type="protein sequence ID" value="CUS35862.1"/>
    <property type="molecule type" value="Genomic_DNA"/>
</dbReference>
<dbReference type="STRING" id="1742973.COMA2_20484"/>
<gene>
    <name evidence="1" type="ORF">COMA2_20484</name>
</gene>
<evidence type="ECO:0000313" key="2">
    <source>
        <dbReference type="Proteomes" id="UP000198736"/>
    </source>
</evidence>